<evidence type="ECO:0000313" key="2">
    <source>
        <dbReference type="Proteomes" id="UP000829398"/>
    </source>
</evidence>
<comment type="caution">
    <text evidence="1">The sequence shown here is derived from an EMBL/GenBank/DDBJ whole genome shotgun (WGS) entry which is preliminary data.</text>
</comment>
<evidence type="ECO:0000313" key="1">
    <source>
        <dbReference type="EMBL" id="KAH9804391.1"/>
    </source>
</evidence>
<dbReference type="Proteomes" id="UP000829398">
    <property type="component" value="Chromosome 1"/>
</dbReference>
<protein>
    <submittedName>
        <fullName evidence="1">NB-ARC domain containing protein expressed</fullName>
    </submittedName>
</protein>
<sequence>MEDLADEFVTEHLSCKIMAANSAASSSRVKKIIAGRFTRLTPRTVKFDADTNSEIKPINCRLDELCKQRVSLGLQKILGGTSTAAAQKQIPRTTCVPTEPVVYGRENDRAKILHMVLRAEPTDDSNFHMIPIVGMEGIGKTTLARPVKLRELVARKFLLVLEDVWSKDYGLWEALKSPFMAGAPRSKIIISTRLGDVTSTMGTTDYYNIELLRDDSCVCKYINFFSQHKPFWHKIKTLPESTRSLFNLQFFILVECLCLMKLPSNMRNLINLYYLDISDANLIGEMPLGMKELKILRKLSNFIVGKECNRFKRRKSREWGSQFDHSRNEAVEENVLDMLQPQRNLKELTIKCYSGRIFPSWIGHPSFCKMVLPSLGQLSSLKDLTIIGMTGIKSIGSEMHGEINSVLSFQSLEKHLKSIHQGLRNLSHLQEIHIDNCSSLVSFPQGGLPITNLKVLYIHCCEKLKALPNMHSLMSLKELSGFQNLTPLKYLTIQACPNLSAFPDVGLPSLLLDINIDYCPRLKKHCK</sequence>
<name>A0ACB8P1W6_CITSI</name>
<dbReference type="EMBL" id="CM039170">
    <property type="protein sequence ID" value="KAH9804391.1"/>
    <property type="molecule type" value="Genomic_DNA"/>
</dbReference>
<organism evidence="1 2">
    <name type="scientific">Citrus sinensis</name>
    <name type="common">Sweet orange</name>
    <name type="synonym">Citrus aurantium var. sinensis</name>
    <dbReference type="NCBI Taxonomy" id="2711"/>
    <lineage>
        <taxon>Eukaryota</taxon>
        <taxon>Viridiplantae</taxon>
        <taxon>Streptophyta</taxon>
        <taxon>Embryophyta</taxon>
        <taxon>Tracheophyta</taxon>
        <taxon>Spermatophyta</taxon>
        <taxon>Magnoliopsida</taxon>
        <taxon>eudicotyledons</taxon>
        <taxon>Gunneridae</taxon>
        <taxon>Pentapetalae</taxon>
        <taxon>rosids</taxon>
        <taxon>malvids</taxon>
        <taxon>Sapindales</taxon>
        <taxon>Rutaceae</taxon>
        <taxon>Aurantioideae</taxon>
        <taxon>Citrus</taxon>
    </lineage>
</organism>
<proteinExistence type="predicted"/>
<reference evidence="2" key="1">
    <citation type="journal article" date="2023" name="Hortic. Res.">
        <title>A chromosome-level phased genome enabling allele-level studies in sweet orange: a case study on citrus Huanglongbing tolerance.</title>
        <authorList>
            <person name="Wu B."/>
            <person name="Yu Q."/>
            <person name="Deng Z."/>
            <person name="Duan Y."/>
            <person name="Luo F."/>
            <person name="Gmitter F. Jr."/>
        </authorList>
    </citation>
    <scope>NUCLEOTIDE SEQUENCE [LARGE SCALE GENOMIC DNA]</scope>
    <source>
        <strain evidence="2">cv. Valencia</strain>
    </source>
</reference>
<accession>A0ACB8P1W6</accession>
<gene>
    <name evidence="1" type="ORF">KPL71_002114</name>
</gene>
<keyword evidence="2" id="KW-1185">Reference proteome</keyword>